<dbReference type="Proteomes" id="UP000798662">
    <property type="component" value="Chromosome 2"/>
</dbReference>
<gene>
    <name evidence="1" type="ORF">I4F81_005682</name>
</gene>
<name>A0ACC3BZD3_PYRYE</name>
<evidence type="ECO:0000313" key="1">
    <source>
        <dbReference type="EMBL" id="KAK1863120.1"/>
    </source>
</evidence>
<reference evidence="1" key="1">
    <citation type="submission" date="2019-11" db="EMBL/GenBank/DDBJ databases">
        <title>Nori genome reveals adaptations in red seaweeds to the harsh intertidal environment.</title>
        <authorList>
            <person name="Wang D."/>
            <person name="Mao Y."/>
        </authorList>
    </citation>
    <scope>NUCLEOTIDE SEQUENCE</scope>
    <source>
        <tissue evidence="1">Gametophyte</tissue>
    </source>
</reference>
<sequence>MVMGDVEAGTADARRGASPLQRLRLAVAAAGEFFGVLLFVFFTTTAGAAKATGSPSASLVDVTLVSGLGLAMAILVAGPRSGAHLNPALSFAVAVFRRGSLPLWELPIFVVAQVGGALAGAALTYALYHRPIAAFEAAAGLARSSADAVATGSIFFCTFPSAGADLSGSLSTAVAGVRTWPESFFNTGTAFLSEALGAAVLATVVSAVLDKRAVSHPGQETAIRAVAIGLVVFLLAVVLGPISSGCMNPARDLGPRILAAAAGWGSAFPGDRGHVWVYLVAPLVGASVGVLVYDWLLSAGLNETKDE</sequence>
<organism evidence="1 2">
    <name type="scientific">Pyropia yezoensis</name>
    <name type="common">Susabi-nori</name>
    <name type="synonym">Porphyra yezoensis</name>
    <dbReference type="NCBI Taxonomy" id="2788"/>
    <lineage>
        <taxon>Eukaryota</taxon>
        <taxon>Rhodophyta</taxon>
        <taxon>Bangiophyceae</taxon>
        <taxon>Bangiales</taxon>
        <taxon>Bangiaceae</taxon>
        <taxon>Pyropia</taxon>
    </lineage>
</organism>
<protein>
    <submittedName>
        <fullName evidence="1">Uncharacterized protein</fullName>
    </submittedName>
</protein>
<keyword evidence="2" id="KW-1185">Reference proteome</keyword>
<accession>A0ACC3BZD3</accession>
<evidence type="ECO:0000313" key="2">
    <source>
        <dbReference type="Proteomes" id="UP000798662"/>
    </source>
</evidence>
<dbReference type="EMBL" id="CM020619">
    <property type="protein sequence ID" value="KAK1863120.1"/>
    <property type="molecule type" value="Genomic_DNA"/>
</dbReference>
<comment type="caution">
    <text evidence="1">The sequence shown here is derived from an EMBL/GenBank/DDBJ whole genome shotgun (WGS) entry which is preliminary data.</text>
</comment>
<proteinExistence type="predicted"/>